<dbReference type="EMBL" id="LGRX02023830">
    <property type="protein sequence ID" value="KAK3254263.1"/>
    <property type="molecule type" value="Genomic_DNA"/>
</dbReference>
<evidence type="ECO:0000313" key="2">
    <source>
        <dbReference type="Proteomes" id="UP001190700"/>
    </source>
</evidence>
<protein>
    <submittedName>
        <fullName evidence="1">Uncharacterized protein</fullName>
    </submittedName>
</protein>
<proteinExistence type="predicted"/>
<sequence>MISGVKPLTEGAAVKLQGASTGATTVRAQLVGVQQQLATTELRVFVQDHLGELCDAHTCQLGSCVCSDGANCTTSPVKVCRCRADVVGETCATELLEDRVHLPQDLGRMREAWRPERWREMLAALAANQDWHAVSNWKGGGQHKFCGTMGRPKVYAQHGNVGLGGRGAGLASSIHFLSGYLSEAFLEGKPLVFYGELNYASNSFCKRKSVAGAQVRMRATQFE</sequence>
<feature type="non-terminal residue" evidence="1">
    <location>
        <position position="223"/>
    </location>
</feature>
<accession>A0AAE0CFT9</accession>
<dbReference type="AlphaFoldDB" id="A0AAE0CFT9"/>
<gene>
    <name evidence="1" type="ORF">CYMTET_36518</name>
</gene>
<evidence type="ECO:0000313" key="1">
    <source>
        <dbReference type="EMBL" id="KAK3254263.1"/>
    </source>
</evidence>
<organism evidence="1 2">
    <name type="scientific">Cymbomonas tetramitiformis</name>
    <dbReference type="NCBI Taxonomy" id="36881"/>
    <lineage>
        <taxon>Eukaryota</taxon>
        <taxon>Viridiplantae</taxon>
        <taxon>Chlorophyta</taxon>
        <taxon>Pyramimonadophyceae</taxon>
        <taxon>Pyramimonadales</taxon>
        <taxon>Pyramimonadaceae</taxon>
        <taxon>Cymbomonas</taxon>
    </lineage>
</organism>
<comment type="caution">
    <text evidence="1">The sequence shown here is derived from an EMBL/GenBank/DDBJ whole genome shotgun (WGS) entry which is preliminary data.</text>
</comment>
<name>A0AAE0CFT9_9CHLO</name>
<keyword evidence="2" id="KW-1185">Reference proteome</keyword>
<reference evidence="1 2" key="1">
    <citation type="journal article" date="2015" name="Genome Biol. Evol.">
        <title>Comparative Genomics of a Bacterivorous Green Alga Reveals Evolutionary Causalities and Consequences of Phago-Mixotrophic Mode of Nutrition.</title>
        <authorList>
            <person name="Burns J.A."/>
            <person name="Paasch A."/>
            <person name="Narechania A."/>
            <person name="Kim E."/>
        </authorList>
    </citation>
    <scope>NUCLEOTIDE SEQUENCE [LARGE SCALE GENOMIC DNA]</scope>
    <source>
        <strain evidence="1 2">PLY_AMNH</strain>
    </source>
</reference>
<dbReference type="Proteomes" id="UP001190700">
    <property type="component" value="Unassembled WGS sequence"/>
</dbReference>